<dbReference type="InterPro" id="IPR009053">
    <property type="entry name" value="Prefoldin"/>
</dbReference>
<dbReference type="GeneID" id="116303909"/>
<feature type="coiled-coil region" evidence="4">
    <location>
        <begin position="21"/>
        <end position="98"/>
    </location>
</feature>
<reference evidence="6" key="1">
    <citation type="submission" date="2025-08" db="UniProtKB">
        <authorList>
            <consortium name="RefSeq"/>
        </authorList>
    </citation>
    <scope>IDENTIFICATION</scope>
    <source>
        <tissue evidence="6">Tentacle</tissue>
    </source>
</reference>
<dbReference type="KEGG" id="aten:116303909"/>
<gene>
    <name evidence="6" type="primary">LOC116303909</name>
</gene>
<dbReference type="OrthoDB" id="20282at2759"/>
<name>A0A6P8ISX4_ACTTE</name>
<evidence type="ECO:0000256" key="1">
    <source>
        <dbReference type="ARBA" id="ARBA00004496"/>
    </source>
</evidence>
<evidence type="ECO:0000256" key="3">
    <source>
        <dbReference type="ARBA" id="ARBA00023186"/>
    </source>
</evidence>
<comment type="subcellular location">
    <subcellularLocation>
        <location evidence="1">Cytoplasm</location>
    </subcellularLocation>
</comment>
<accession>A0A6P8ISX4</accession>
<dbReference type="PANTHER" id="PTHR21162">
    <property type="entry name" value="P53 AND DNA DAMAGE-REGULATED PROTEIN"/>
    <property type="match status" value="1"/>
</dbReference>
<keyword evidence="4" id="KW-0175">Coiled coil</keyword>
<dbReference type="InterPro" id="IPR030482">
    <property type="entry name" value="PDRG1"/>
</dbReference>
<dbReference type="FunCoup" id="A0A6P8ISX4">
    <property type="interactions" value="64"/>
</dbReference>
<dbReference type="Proteomes" id="UP000515163">
    <property type="component" value="Unplaced"/>
</dbReference>
<dbReference type="Gene3D" id="1.10.287.370">
    <property type="match status" value="1"/>
</dbReference>
<proteinExistence type="predicted"/>
<dbReference type="RefSeq" id="XP_031569390.1">
    <property type="nucleotide sequence ID" value="XM_031713530.1"/>
</dbReference>
<dbReference type="SUPFAM" id="SSF46579">
    <property type="entry name" value="Prefoldin"/>
    <property type="match status" value="1"/>
</dbReference>
<dbReference type="CDD" id="cd22860">
    <property type="entry name" value="PDRG1"/>
    <property type="match status" value="1"/>
</dbReference>
<sequence length="135" mass="15554">MADEVLLHRFTSHSLDKFAEIEELASEILSDREQIVELDRKRNSNREALRALKKKSQGEKSWVCFGNTFMKLSDSKTKEMLEQDQKNVNEELENLRKELKPKVAKLHELEGLPEVKGFNLSSMGSDEMEFIAGVK</sequence>
<dbReference type="AlphaFoldDB" id="A0A6P8ISX4"/>
<protein>
    <submittedName>
        <fullName evidence="6">P53 and DNA damage-regulated protein 1-like</fullName>
    </submittedName>
</protein>
<keyword evidence="3" id="KW-0143">Chaperone</keyword>
<evidence type="ECO:0000256" key="4">
    <source>
        <dbReference type="SAM" id="Coils"/>
    </source>
</evidence>
<evidence type="ECO:0000313" key="6">
    <source>
        <dbReference type="RefSeq" id="XP_031569390.1"/>
    </source>
</evidence>
<dbReference type="GO" id="GO:0005737">
    <property type="term" value="C:cytoplasm"/>
    <property type="evidence" value="ECO:0007669"/>
    <property type="project" value="UniProtKB-SubCell"/>
</dbReference>
<keyword evidence="2" id="KW-0963">Cytoplasm</keyword>
<organism evidence="5 6">
    <name type="scientific">Actinia tenebrosa</name>
    <name type="common">Australian red waratah sea anemone</name>
    <dbReference type="NCBI Taxonomy" id="6105"/>
    <lineage>
        <taxon>Eukaryota</taxon>
        <taxon>Metazoa</taxon>
        <taxon>Cnidaria</taxon>
        <taxon>Anthozoa</taxon>
        <taxon>Hexacorallia</taxon>
        <taxon>Actiniaria</taxon>
        <taxon>Actiniidae</taxon>
        <taxon>Actinia</taxon>
    </lineage>
</organism>
<evidence type="ECO:0000256" key="2">
    <source>
        <dbReference type="ARBA" id="ARBA00022490"/>
    </source>
</evidence>
<keyword evidence="5" id="KW-1185">Reference proteome</keyword>
<dbReference type="InParanoid" id="A0A6P8ISX4"/>
<dbReference type="PANTHER" id="PTHR21162:SF0">
    <property type="entry name" value="P53 AND DNA DAMAGE-REGULATED PROTEIN 1"/>
    <property type="match status" value="1"/>
</dbReference>
<evidence type="ECO:0000313" key="5">
    <source>
        <dbReference type="Proteomes" id="UP000515163"/>
    </source>
</evidence>